<dbReference type="EMBL" id="CP042304">
    <property type="protein sequence ID" value="QDZ12619.1"/>
    <property type="molecule type" value="Genomic_DNA"/>
</dbReference>
<dbReference type="PANTHER" id="PTHR10010">
    <property type="entry name" value="SOLUTE CARRIER FAMILY 34 SODIUM PHOSPHATE , MEMBER 2-RELATED"/>
    <property type="match status" value="1"/>
</dbReference>
<evidence type="ECO:0000256" key="1">
    <source>
        <dbReference type="ARBA" id="ARBA00004651"/>
    </source>
</evidence>
<dbReference type="Gene3D" id="1.20.58.220">
    <property type="entry name" value="Phosphate transport system protein phou homolog 2, domain 2"/>
    <property type="match status" value="1"/>
</dbReference>
<dbReference type="NCBIfam" id="NF037997">
    <property type="entry name" value="Na_Pi_symport"/>
    <property type="match status" value="1"/>
</dbReference>
<feature type="transmembrane region" description="Helical" evidence="6">
    <location>
        <begin position="84"/>
        <end position="107"/>
    </location>
</feature>
<feature type="transmembrane region" description="Helical" evidence="6">
    <location>
        <begin position="208"/>
        <end position="227"/>
    </location>
</feature>
<protein>
    <submittedName>
        <fullName evidence="7">Na/Pi cotransporter family protein</fullName>
    </submittedName>
</protein>
<keyword evidence="3 6" id="KW-0812">Transmembrane</keyword>
<dbReference type="InterPro" id="IPR038078">
    <property type="entry name" value="PhoU-like_sf"/>
</dbReference>
<dbReference type="GO" id="GO:0005436">
    <property type="term" value="F:sodium:phosphate symporter activity"/>
    <property type="evidence" value="ECO:0007669"/>
    <property type="project" value="InterPro"/>
</dbReference>
<evidence type="ECO:0000256" key="4">
    <source>
        <dbReference type="ARBA" id="ARBA00022989"/>
    </source>
</evidence>
<feature type="transmembrane region" description="Helical" evidence="6">
    <location>
        <begin position="127"/>
        <end position="152"/>
    </location>
</feature>
<organism evidence="7 8">
    <name type="scientific">Devosia ginsengisoli</name>
    <dbReference type="NCBI Taxonomy" id="400770"/>
    <lineage>
        <taxon>Bacteria</taxon>
        <taxon>Pseudomonadati</taxon>
        <taxon>Pseudomonadota</taxon>
        <taxon>Alphaproteobacteria</taxon>
        <taxon>Hyphomicrobiales</taxon>
        <taxon>Devosiaceae</taxon>
        <taxon>Devosia</taxon>
    </lineage>
</organism>
<feature type="transmembrane region" description="Helical" evidence="6">
    <location>
        <begin position="172"/>
        <end position="202"/>
    </location>
</feature>
<evidence type="ECO:0000256" key="5">
    <source>
        <dbReference type="ARBA" id="ARBA00023136"/>
    </source>
</evidence>
<dbReference type="GO" id="GO:0005886">
    <property type="term" value="C:plasma membrane"/>
    <property type="evidence" value="ECO:0007669"/>
    <property type="project" value="UniProtKB-SubCell"/>
</dbReference>
<comment type="subcellular location">
    <subcellularLocation>
        <location evidence="1">Cell membrane</location>
        <topology evidence="1">Multi-pass membrane protein</topology>
    </subcellularLocation>
</comment>
<evidence type="ECO:0000256" key="2">
    <source>
        <dbReference type="ARBA" id="ARBA00022475"/>
    </source>
</evidence>
<dbReference type="SUPFAM" id="SSF109755">
    <property type="entry name" value="PhoU-like"/>
    <property type="match status" value="1"/>
</dbReference>
<dbReference type="GO" id="GO:0044341">
    <property type="term" value="P:sodium-dependent phosphate transport"/>
    <property type="evidence" value="ECO:0007669"/>
    <property type="project" value="InterPro"/>
</dbReference>
<dbReference type="InterPro" id="IPR003841">
    <property type="entry name" value="Na/Pi_transpt"/>
</dbReference>
<feature type="transmembrane region" description="Helical" evidence="6">
    <location>
        <begin position="239"/>
        <end position="262"/>
    </location>
</feature>
<keyword evidence="4 6" id="KW-1133">Transmembrane helix</keyword>
<keyword evidence="2" id="KW-1003">Cell membrane</keyword>
<keyword evidence="5 6" id="KW-0472">Membrane</keyword>
<dbReference type="KEGG" id="dea:FPZ08_18815"/>
<accession>A0A5B8LXU0</accession>
<keyword evidence="8" id="KW-1185">Reference proteome</keyword>
<dbReference type="PANTHER" id="PTHR10010:SF46">
    <property type="entry name" value="SODIUM-DEPENDENT PHOSPHATE TRANSPORT PROTEIN 2B"/>
    <property type="match status" value="1"/>
</dbReference>
<dbReference type="Pfam" id="PF02690">
    <property type="entry name" value="Na_Pi_cotrans"/>
    <property type="match status" value="1"/>
</dbReference>
<proteinExistence type="predicted"/>
<evidence type="ECO:0000313" key="7">
    <source>
        <dbReference type="EMBL" id="QDZ12619.1"/>
    </source>
</evidence>
<sequence>MSILLEVLSAATLLLWGLNVLKKSMLDGFGTKLRVWLASATKNRALSFVSGLGVTVAVQSSTATALMLAGFVGQGFVSAAMAQAGMLGANLGTSLVSQLLSLDLHWLSPATLVLGFALQRLYPDRRLGHMGGVFFGFGLLLVGLEMVGRASVQMLHGQSMDLVLQLMADVPLLALLTGAVLATLSASSMAVVLFVMAIGAAGQLSADLTLMMVAGANLGGAIPPIFATRHEGIHARRVMIGNLLVRAAGVAVVLVLLSWISLPDIDSGRLAVDLHVLFNLALCLLFLPLVGQVSKLMAVLLPERAADEPRSHLGTASEDEPVEALAAATREALRIGDMVELMLEKAMAGLVPGGVAPSEAIGLLENNVDLAQGRLKLFMSRLMRHPLSDAQRERSLEIMSYALNLEHVGDIIDRSLNRLLVKSAERQAPLSSEGISEIDAIYHAVLSNLHAAQTVFLSRDLAMARQLMETKVQIRSMVRRSQDRHFRRLQDGRADSIQTSGLHLDMLRDLKRINAHIVAVTEPVLLELGQLRDSRLTEW</sequence>
<reference evidence="7 8" key="1">
    <citation type="submission" date="2019-07" db="EMBL/GenBank/DDBJ databases">
        <title>Full genome sequence of Devosia sp. Gsoil 520.</title>
        <authorList>
            <person name="Im W.-T."/>
        </authorList>
    </citation>
    <scope>NUCLEOTIDE SEQUENCE [LARGE SCALE GENOMIC DNA]</scope>
    <source>
        <strain evidence="7 8">Gsoil 520</strain>
    </source>
</reference>
<dbReference type="OrthoDB" id="5778511at2"/>
<gene>
    <name evidence="7" type="ORF">FPZ08_18815</name>
</gene>
<feature type="transmembrane region" description="Helical" evidence="6">
    <location>
        <begin position="274"/>
        <end position="291"/>
    </location>
</feature>
<evidence type="ECO:0000256" key="3">
    <source>
        <dbReference type="ARBA" id="ARBA00022692"/>
    </source>
</evidence>
<dbReference type="AlphaFoldDB" id="A0A5B8LXU0"/>
<feature type="transmembrane region" description="Helical" evidence="6">
    <location>
        <begin position="46"/>
        <end position="72"/>
    </location>
</feature>
<name>A0A5B8LXU0_9HYPH</name>
<evidence type="ECO:0000313" key="8">
    <source>
        <dbReference type="Proteomes" id="UP000315364"/>
    </source>
</evidence>
<evidence type="ECO:0000256" key="6">
    <source>
        <dbReference type="SAM" id="Phobius"/>
    </source>
</evidence>
<dbReference type="Proteomes" id="UP000315364">
    <property type="component" value="Chromosome"/>
</dbReference>
<dbReference type="RefSeq" id="WP_146291805.1">
    <property type="nucleotide sequence ID" value="NZ_CP042304.1"/>
</dbReference>